<dbReference type="Proteomes" id="UP001497623">
    <property type="component" value="Unassembled WGS sequence"/>
</dbReference>
<feature type="transmembrane region" description="Helical" evidence="5">
    <location>
        <begin position="332"/>
        <end position="350"/>
    </location>
</feature>
<dbReference type="PROSITE" id="PS50850">
    <property type="entry name" value="MFS"/>
    <property type="match status" value="1"/>
</dbReference>
<keyword evidence="8" id="KW-1185">Reference proteome</keyword>
<dbReference type="GO" id="GO:0022857">
    <property type="term" value="F:transmembrane transporter activity"/>
    <property type="evidence" value="ECO:0007669"/>
    <property type="project" value="InterPro"/>
</dbReference>
<evidence type="ECO:0000256" key="1">
    <source>
        <dbReference type="ARBA" id="ARBA00004141"/>
    </source>
</evidence>
<dbReference type="SUPFAM" id="SSF103473">
    <property type="entry name" value="MFS general substrate transporter"/>
    <property type="match status" value="1"/>
</dbReference>
<evidence type="ECO:0000256" key="2">
    <source>
        <dbReference type="ARBA" id="ARBA00022692"/>
    </source>
</evidence>
<feature type="transmembrane region" description="Helical" evidence="5">
    <location>
        <begin position="389"/>
        <end position="405"/>
    </location>
</feature>
<feature type="transmembrane region" description="Helical" evidence="5">
    <location>
        <begin position="154"/>
        <end position="183"/>
    </location>
</feature>
<dbReference type="Pfam" id="PF00083">
    <property type="entry name" value="Sugar_tr"/>
    <property type="match status" value="1"/>
</dbReference>
<comment type="caution">
    <text evidence="7">The sequence shown here is derived from an EMBL/GenBank/DDBJ whole genome shotgun (WGS) entry which is preliminary data.</text>
</comment>
<evidence type="ECO:0000256" key="5">
    <source>
        <dbReference type="SAM" id="Phobius"/>
    </source>
</evidence>
<gene>
    <name evidence="7" type="ORF">MNOR_LOCUS34835</name>
</gene>
<dbReference type="PANTHER" id="PTHR24064">
    <property type="entry name" value="SOLUTE CARRIER FAMILY 22 MEMBER"/>
    <property type="match status" value="1"/>
</dbReference>
<evidence type="ECO:0000313" key="7">
    <source>
        <dbReference type="EMBL" id="CAL4176793.1"/>
    </source>
</evidence>
<dbReference type="GO" id="GO:0016020">
    <property type="term" value="C:membrane"/>
    <property type="evidence" value="ECO:0007669"/>
    <property type="project" value="UniProtKB-SubCell"/>
</dbReference>
<dbReference type="Gene3D" id="1.20.1250.20">
    <property type="entry name" value="MFS general substrate transporter like domains"/>
    <property type="match status" value="1"/>
</dbReference>
<dbReference type="EMBL" id="CAXKWB010055224">
    <property type="protein sequence ID" value="CAL4176793.1"/>
    <property type="molecule type" value="Genomic_DNA"/>
</dbReference>
<dbReference type="AlphaFoldDB" id="A0AAV2S9G9"/>
<accession>A0AAV2S9G9</accession>
<feature type="non-terminal residue" evidence="7">
    <location>
        <position position="1"/>
    </location>
</feature>
<dbReference type="InterPro" id="IPR036259">
    <property type="entry name" value="MFS_trans_sf"/>
</dbReference>
<dbReference type="InterPro" id="IPR020846">
    <property type="entry name" value="MFS_dom"/>
</dbReference>
<sequence>QDYLKMSLLQHTFPNDEKENMEKTYEDILDGIPLGSWNIQFIVLTSMVYISGPVQYYNSVFTNNFINYTCSTNEDALYGLEACVSNTTQACNTYVFAQSEKRITFTSEFSLVCQNAWVSEWFQPILTIGCIVGTAFTSVGDKYGRRNVIRVSSLIHVISILVIGLSPNPFIILAGRFLIGFSYPLLSSTSQTLLGETTPPKQRALLCFMISSIFYVTTILLGVFVYYITKWRKLYLVLSLLPLMLPLITFHLDESPRWLQQQGRTQETRTIMEKAESLSGGTVKYNVSCKKSQESSTTLETNKFENMIIFIKSFIIDFFGSKAMLKISETMPLVWFMVATAYFGIPLTGHTLTDNIYLYLIVVGAAVFPVSVIGPLIVKKLGNRNSTTGLFAILGLSLLGILMLRNHKFWWIKWLLIALSINCIGLLNCLCSILTCELFPTSLRTTALAFCTIYYYIVFFTASYIKSLSVSSIWWLYYAVCFISCLIGSLLIRFVPETHRSKLCNTIEEVIQRDKSMSDVQKGTVALF</sequence>
<keyword evidence="2 5" id="KW-0812">Transmembrane</keyword>
<dbReference type="InterPro" id="IPR005828">
    <property type="entry name" value="MFS_sugar_transport-like"/>
</dbReference>
<feature type="transmembrane region" description="Helical" evidence="5">
    <location>
        <begin position="234"/>
        <end position="252"/>
    </location>
</feature>
<reference evidence="7 8" key="1">
    <citation type="submission" date="2024-05" db="EMBL/GenBank/DDBJ databases">
        <authorList>
            <person name="Wallberg A."/>
        </authorList>
    </citation>
    <scope>NUCLEOTIDE SEQUENCE [LARGE SCALE GENOMIC DNA]</scope>
</reference>
<protein>
    <recommendedName>
        <fullName evidence="6">Major facilitator superfamily (MFS) profile domain-containing protein</fullName>
    </recommendedName>
</protein>
<keyword evidence="4 5" id="KW-0472">Membrane</keyword>
<evidence type="ECO:0000256" key="3">
    <source>
        <dbReference type="ARBA" id="ARBA00022989"/>
    </source>
</evidence>
<comment type="subcellular location">
    <subcellularLocation>
        <location evidence="1">Membrane</location>
        <topology evidence="1">Multi-pass membrane protein</topology>
    </subcellularLocation>
</comment>
<feature type="transmembrane region" description="Helical" evidence="5">
    <location>
        <begin position="472"/>
        <end position="492"/>
    </location>
</feature>
<evidence type="ECO:0000256" key="4">
    <source>
        <dbReference type="ARBA" id="ARBA00023136"/>
    </source>
</evidence>
<feature type="transmembrane region" description="Helical" evidence="5">
    <location>
        <begin position="447"/>
        <end position="466"/>
    </location>
</feature>
<name>A0AAV2S9G9_MEGNR</name>
<feature type="transmembrane region" description="Helical" evidence="5">
    <location>
        <begin position="356"/>
        <end position="377"/>
    </location>
</feature>
<feature type="transmembrane region" description="Helical" evidence="5">
    <location>
        <begin position="411"/>
        <end position="435"/>
    </location>
</feature>
<keyword evidence="3 5" id="KW-1133">Transmembrane helix</keyword>
<evidence type="ECO:0000313" key="8">
    <source>
        <dbReference type="Proteomes" id="UP001497623"/>
    </source>
</evidence>
<proteinExistence type="predicted"/>
<evidence type="ECO:0000259" key="6">
    <source>
        <dbReference type="PROSITE" id="PS50850"/>
    </source>
</evidence>
<organism evidence="7 8">
    <name type="scientific">Meganyctiphanes norvegica</name>
    <name type="common">Northern krill</name>
    <name type="synonym">Thysanopoda norvegica</name>
    <dbReference type="NCBI Taxonomy" id="48144"/>
    <lineage>
        <taxon>Eukaryota</taxon>
        <taxon>Metazoa</taxon>
        <taxon>Ecdysozoa</taxon>
        <taxon>Arthropoda</taxon>
        <taxon>Crustacea</taxon>
        <taxon>Multicrustacea</taxon>
        <taxon>Malacostraca</taxon>
        <taxon>Eumalacostraca</taxon>
        <taxon>Eucarida</taxon>
        <taxon>Euphausiacea</taxon>
        <taxon>Euphausiidae</taxon>
        <taxon>Meganyctiphanes</taxon>
    </lineage>
</organism>
<feature type="domain" description="Major facilitator superfamily (MFS) profile" evidence="6">
    <location>
        <begin position="78"/>
        <end position="500"/>
    </location>
</feature>
<feature type="transmembrane region" description="Helical" evidence="5">
    <location>
        <begin position="203"/>
        <end position="227"/>
    </location>
</feature>